<protein>
    <submittedName>
        <fullName evidence="1">607f9c60-ae71-44ec-a558-37dc18db9a20</fullName>
    </submittedName>
</protein>
<dbReference type="EMBL" id="OUUZ01000004">
    <property type="protein sequence ID" value="SPQ20478.1"/>
    <property type="molecule type" value="Genomic_DNA"/>
</dbReference>
<dbReference type="Proteomes" id="UP000289323">
    <property type="component" value="Unassembled WGS sequence"/>
</dbReference>
<name>A0A3S4C3K7_9PEZI</name>
<proteinExistence type="predicted"/>
<evidence type="ECO:0000313" key="2">
    <source>
        <dbReference type="Proteomes" id="UP000289323"/>
    </source>
</evidence>
<gene>
    <name evidence="1" type="ORF">TT172_LOCUS2897</name>
</gene>
<sequence length="14" mass="1730">MTFWNFDAEGSRLR</sequence>
<organism evidence="1 2">
    <name type="scientific">Thermothielavioides terrestris</name>
    <dbReference type="NCBI Taxonomy" id="2587410"/>
    <lineage>
        <taxon>Eukaryota</taxon>
        <taxon>Fungi</taxon>
        <taxon>Dikarya</taxon>
        <taxon>Ascomycota</taxon>
        <taxon>Pezizomycotina</taxon>
        <taxon>Sordariomycetes</taxon>
        <taxon>Sordariomycetidae</taxon>
        <taxon>Sordariales</taxon>
        <taxon>Chaetomiaceae</taxon>
        <taxon>Thermothielavioides</taxon>
    </lineage>
</organism>
<evidence type="ECO:0000313" key="1">
    <source>
        <dbReference type="EMBL" id="SPQ20478.1"/>
    </source>
</evidence>
<reference evidence="1 2" key="1">
    <citation type="submission" date="2018-04" db="EMBL/GenBank/DDBJ databases">
        <authorList>
            <person name="Huttner S."/>
            <person name="Dainat J."/>
        </authorList>
    </citation>
    <scope>NUCLEOTIDE SEQUENCE [LARGE SCALE GENOMIC DNA]</scope>
</reference>
<accession>A0A3S4C3K7</accession>